<proteinExistence type="predicted"/>
<reference evidence="2" key="2">
    <citation type="submission" date="2014-07" db="EMBL/GenBank/DDBJ databases">
        <authorList>
            <person name="Hull J."/>
        </authorList>
    </citation>
    <scope>NUCLEOTIDE SEQUENCE</scope>
</reference>
<name>A0A0A9WB17_LYGHE</name>
<evidence type="ECO:0000313" key="2">
    <source>
        <dbReference type="EMBL" id="JAG05617.1"/>
    </source>
</evidence>
<accession>A0A0A9WB17</accession>
<protein>
    <submittedName>
        <fullName evidence="2">Vacuolar protein sorting-associated protein 35</fullName>
    </submittedName>
</protein>
<feature type="region of interest" description="Disordered" evidence="1">
    <location>
        <begin position="71"/>
        <end position="94"/>
    </location>
</feature>
<dbReference type="EMBL" id="GBHO01037987">
    <property type="protein sequence ID" value="JAG05617.1"/>
    <property type="molecule type" value="Transcribed_RNA"/>
</dbReference>
<dbReference type="GO" id="GO:0005770">
    <property type="term" value="C:late endosome"/>
    <property type="evidence" value="ECO:0007669"/>
    <property type="project" value="TreeGrafter"/>
</dbReference>
<dbReference type="PANTHER" id="PTHR11099:SF0">
    <property type="entry name" value="VACUOLAR PROTEIN SORTING-ASSOCIATED PROTEIN 35"/>
    <property type="match status" value="1"/>
</dbReference>
<dbReference type="PANTHER" id="PTHR11099">
    <property type="entry name" value="VACUOLAR SORTING PROTEIN 35"/>
    <property type="match status" value="1"/>
</dbReference>
<dbReference type="InterPro" id="IPR005378">
    <property type="entry name" value="Vps35"/>
</dbReference>
<dbReference type="GO" id="GO:0030906">
    <property type="term" value="C:retromer, cargo-selective complex"/>
    <property type="evidence" value="ECO:0007669"/>
    <property type="project" value="InterPro"/>
</dbReference>
<dbReference type="AlphaFoldDB" id="A0A0A9WB17"/>
<gene>
    <name evidence="2" type="primary">Vps35_2</name>
    <name evidence="2" type="ORF">CM83_2206</name>
</gene>
<dbReference type="GO" id="GO:0006886">
    <property type="term" value="P:intracellular protein transport"/>
    <property type="evidence" value="ECO:0007669"/>
    <property type="project" value="TreeGrafter"/>
</dbReference>
<sequence>MCKGVQNPLRGLFVRNYLCLKMKQVGTGEWDVGGGAGATNGIGNRDRDGVCSGHGGTSGAHQYTGPHECEPAHEHECQHGGGDTVTTNRGKDGENEIVVREKDAIAFWIENFTEMNKLWLRMQYVGTVGSQSQRE</sequence>
<dbReference type="GO" id="GO:0005829">
    <property type="term" value="C:cytosol"/>
    <property type="evidence" value="ECO:0007669"/>
    <property type="project" value="GOC"/>
</dbReference>
<evidence type="ECO:0000256" key="1">
    <source>
        <dbReference type="SAM" id="MobiDB-lite"/>
    </source>
</evidence>
<organism evidence="2">
    <name type="scientific">Lygus hesperus</name>
    <name type="common">Western plant bug</name>
    <dbReference type="NCBI Taxonomy" id="30085"/>
    <lineage>
        <taxon>Eukaryota</taxon>
        <taxon>Metazoa</taxon>
        <taxon>Ecdysozoa</taxon>
        <taxon>Arthropoda</taxon>
        <taxon>Hexapoda</taxon>
        <taxon>Insecta</taxon>
        <taxon>Pterygota</taxon>
        <taxon>Neoptera</taxon>
        <taxon>Paraneoptera</taxon>
        <taxon>Hemiptera</taxon>
        <taxon>Heteroptera</taxon>
        <taxon>Panheteroptera</taxon>
        <taxon>Cimicomorpha</taxon>
        <taxon>Miridae</taxon>
        <taxon>Mirini</taxon>
        <taxon>Lygus</taxon>
    </lineage>
</organism>
<dbReference type="GO" id="GO:0042147">
    <property type="term" value="P:retrograde transport, endosome to Golgi"/>
    <property type="evidence" value="ECO:0007669"/>
    <property type="project" value="InterPro"/>
</dbReference>
<reference evidence="2" key="1">
    <citation type="journal article" date="2014" name="PLoS ONE">
        <title>Transcriptome-Based Identification of ABC Transporters in the Western Tarnished Plant Bug Lygus hesperus.</title>
        <authorList>
            <person name="Hull J.J."/>
            <person name="Chaney K."/>
            <person name="Geib S.M."/>
            <person name="Fabrick J.A."/>
            <person name="Brent C.S."/>
            <person name="Walsh D."/>
            <person name="Lavine L.C."/>
        </authorList>
    </citation>
    <scope>NUCLEOTIDE SEQUENCE</scope>
</reference>